<dbReference type="eggNOG" id="ENOG502Z7V0">
    <property type="taxonomic scope" value="Bacteria"/>
</dbReference>
<comment type="caution">
    <text evidence="2">The sequence shown here is derived from an EMBL/GenBank/DDBJ whole genome shotgun (WGS) entry which is preliminary data.</text>
</comment>
<sequence>MYLGIAVAVIAMTLYLPWQVLLPRHDRDWRADHSRLPLVSAGDGTAVIRNIRNWDYAPDGSVARGAWINATLVSDELEQAYFVVEPFTGSDAIAHTMLSFRFRDGKTYVASVEARREEGEAYNAPLAAVLPVFEYFFVWTTERDMFGNSEFWAGDQLYMYPLSIPIEQQRAVLEAMLRESEELVRHPRWYNTLFSNCTNVLARAVNRTRRGSVPFSKAWVLTGYADDFLYEQGMLADMGGFEATRERAFISPLVRELYGIKDPAAFSVALRERMRGGI</sequence>
<dbReference type="AlphaFoldDB" id="A3K953"/>
<dbReference type="InterPro" id="IPR025178">
    <property type="entry name" value="Lnb_N"/>
</dbReference>
<protein>
    <recommendedName>
        <fullName evidence="1">Lnb N-terminal periplasmic domain-containing protein</fullName>
    </recommendedName>
</protein>
<evidence type="ECO:0000313" key="3">
    <source>
        <dbReference type="Proteomes" id="UP000005713"/>
    </source>
</evidence>
<reference evidence="2 3" key="1">
    <citation type="submission" date="2006-06" db="EMBL/GenBank/DDBJ databases">
        <authorList>
            <person name="Moran M.A."/>
            <person name="Ferriera S."/>
            <person name="Johnson J."/>
            <person name="Kravitz S."/>
            <person name="Beeson K."/>
            <person name="Sutton G."/>
            <person name="Rogers Y.-H."/>
            <person name="Friedman R."/>
            <person name="Frazier M."/>
            <person name="Venter J.C."/>
        </authorList>
    </citation>
    <scope>NUCLEOTIDE SEQUENCE [LARGE SCALE GENOMIC DNA]</scope>
    <source>
        <strain evidence="2 3">E-37</strain>
    </source>
</reference>
<feature type="domain" description="Lnb N-terminal periplasmic" evidence="1">
    <location>
        <begin position="66"/>
        <end position="210"/>
    </location>
</feature>
<evidence type="ECO:0000259" key="1">
    <source>
        <dbReference type="Pfam" id="PF13387"/>
    </source>
</evidence>
<keyword evidence="3" id="KW-1185">Reference proteome</keyword>
<evidence type="ECO:0000313" key="2">
    <source>
        <dbReference type="EMBL" id="EBA06225.1"/>
    </source>
</evidence>
<dbReference type="Pfam" id="PF13387">
    <property type="entry name" value="Lnb_N"/>
    <property type="match status" value="1"/>
</dbReference>
<gene>
    <name evidence="2" type="ORF">SSE37_15121</name>
</gene>
<organism evidence="2 3">
    <name type="scientific">Sagittula stellata (strain ATCC 700073 / DSM 11524 / E-37)</name>
    <dbReference type="NCBI Taxonomy" id="388399"/>
    <lineage>
        <taxon>Bacteria</taxon>
        <taxon>Pseudomonadati</taxon>
        <taxon>Pseudomonadota</taxon>
        <taxon>Alphaproteobacteria</taxon>
        <taxon>Rhodobacterales</taxon>
        <taxon>Roseobacteraceae</taxon>
        <taxon>Sagittula</taxon>
    </lineage>
</organism>
<name>A3K953_SAGS3</name>
<dbReference type="EMBL" id="AAYA01000017">
    <property type="protein sequence ID" value="EBA06225.1"/>
    <property type="molecule type" value="Genomic_DNA"/>
</dbReference>
<dbReference type="Proteomes" id="UP000005713">
    <property type="component" value="Unassembled WGS sequence"/>
</dbReference>
<accession>A3K953</accession>
<proteinExistence type="predicted"/>